<dbReference type="InterPro" id="IPR046848">
    <property type="entry name" value="E_motif"/>
</dbReference>
<dbReference type="GO" id="GO:0009451">
    <property type="term" value="P:RNA modification"/>
    <property type="evidence" value="ECO:0007669"/>
    <property type="project" value="InterPro"/>
</dbReference>
<dbReference type="Proteomes" id="UP001222027">
    <property type="component" value="Unassembled WGS sequence"/>
</dbReference>
<evidence type="ECO:0000313" key="5">
    <source>
        <dbReference type="Proteomes" id="UP001222027"/>
    </source>
</evidence>
<evidence type="ECO:0000313" key="4">
    <source>
        <dbReference type="EMBL" id="KAJ8471280.1"/>
    </source>
</evidence>
<sequence length="600" mass="66065">MSSCRSHTLLKLTARPRSPFRVPCSYLSTVPLTRPTWLPAHRSAIAVGDLRLGRRTHAVILTSGAATDRFLANNLITMYSKCGSLPCARRLFDQMPHRDTVTWNSLLSAYALHGLTADAIHLFCLFLRCPTIAPTRLTFTPLLKVCSASADLFPTSQALHSLAIKIGLGSDALVSSALVSVYSKFGFLQEAQHIFDGMDERDVVLWNIMIKGYAQLGFLKDAFFTLECFLISLFIDIFVLTALVDVYAKKRKLEEAELLFSGMDWFDLASCNALIAGYVINGFPNEALDLFSSITRSGERPNDFTLATVLKACSGLVAFENGMQVHSHAIKVGYDSDLCVCSGILDMYIKCGNVKDASAIFSNISKPDHVAWTAMISGCVEIGDEEHAMDLYHQMRQSGAMPDEFILASLIKACSCLAALTSWNALVLGLAQHGYGEEALKLFKNMMSQGVQPDKITFVGVLSACSQSGLVSEAYSYFDTMRKDYCIEPEVEHYSCLVDALGRAGLLHEAEKIIETMPYDPSASMYSALLGACRIKGNMEVGQRIATRLLGLEPLDSSAYVLSNTYAAANRWEDVHKARKTMANRNVKKDPGYSWIEIKN</sequence>
<proteinExistence type="predicted"/>
<dbReference type="InterPro" id="IPR046960">
    <property type="entry name" value="PPR_At4g14850-like_plant"/>
</dbReference>
<protein>
    <recommendedName>
        <fullName evidence="6">Pentacotripeptide-repeat region of PRORP domain-containing protein</fullName>
    </recommendedName>
</protein>
<keyword evidence="3" id="KW-0812">Transmembrane</keyword>
<evidence type="ECO:0000256" key="3">
    <source>
        <dbReference type="SAM" id="Phobius"/>
    </source>
</evidence>
<organism evidence="4 5">
    <name type="scientific">Ensete ventricosum</name>
    <name type="common">Abyssinian banana</name>
    <name type="synonym">Musa ensete</name>
    <dbReference type="NCBI Taxonomy" id="4639"/>
    <lineage>
        <taxon>Eukaryota</taxon>
        <taxon>Viridiplantae</taxon>
        <taxon>Streptophyta</taxon>
        <taxon>Embryophyta</taxon>
        <taxon>Tracheophyta</taxon>
        <taxon>Spermatophyta</taxon>
        <taxon>Magnoliopsida</taxon>
        <taxon>Liliopsida</taxon>
        <taxon>Zingiberales</taxon>
        <taxon>Musaceae</taxon>
        <taxon>Ensete</taxon>
    </lineage>
</organism>
<dbReference type="EMBL" id="JAQQAF010000007">
    <property type="protein sequence ID" value="KAJ8471280.1"/>
    <property type="molecule type" value="Genomic_DNA"/>
</dbReference>
<dbReference type="NCBIfam" id="TIGR00756">
    <property type="entry name" value="PPR"/>
    <property type="match status" value="3"/>
</dbReference>
<name>A0AAV8QAC4_ENSVE</name>
<dbReference type="GO" id="GO:0003723">
    <property type="term" value="F:RNA binding"/>
    <property type="evidence" value="ECO:0007669"/>
    <property type="project" value="InterPro"/>
</dbReference>
<comment type="caution">
    <text evidence="4">The sequence shown here is derived from an EMBL/GenBank/DDBJ whole genome shotgun (WGS) entry which is preliminary data.</text>
</comment>
<dbReference type="FunFam" id="1.25.40.10:FF:001139">
    <property type="entry name" value="Uncharacterized protein"/>
    <property type="match status" value="1"/>
</dbReference>
<feature type="transmembrane region" description="Helical" evidence="3">
    <location>
        <begin position="229"/>
        <end position="248"/>
    </location>
</feature>
<dbReference type="PANTHER" id="PTHR47926:SF543">
    <property type="entry name" value="(WILD MALAYSIAN BANANA) HYPOTHETICAL PROTEIN"/>
    <property type="match status" value="1"/>
</dbReference>
<feature type="repeat" description="PPR" evidence="2">
    <location>
        <begin position="368"/>
        <end position="402"/>
    </location>
</feature>
<dbReference type="Pfam" id="PF13041">
    <property type="entry name" value="PPR_2"/>
    <property type="match status" value="3"/>
</dbReference>
<dbReference type="InterPro" id="IPR011990">
    <property type="entry name" value="TPR-like_helical_dom_sf"/>
</dbReference>
<keyword evidence="3" id="KW-1133">Transmembrane helix</keyword>
<keyword evidence="3" id="KW-0472">Membrane</keyword>
<evidence type="ECO:0008006" key="6">
    <source>
        <dbReference type="Google" id="ProtNLM"/>
    </source>
</evidence>
<feature type="repeat" description="PPR" evidence="2">
    <location>
        <begin position="419"/>
        <end position="453"/>
    </location>
</feature>
<dbReference type="PANTHER" id="PTHR47926">
    <property type="entry name" value="PENTATRICOPEPTIDE REPEAT-CONTAINING PROTEIN"/>
    <property type="match status" value="1"/>
</dbReference>
<dbReference type="Pfam" id="PF20431">
    <property type="entry name" value="E_motif"/>
    <property type="match status" value="1"/>
</dbReference>
<keyword evidence="1" id="KW-0677">Repeat</keyword>
<dbReference type="AlphaFoldDB" id="A0AAV8QAC4"/>
<dbReference type="FunFam" id="1.25.40.10:FF:000288">
    <property type="entry name" value="Pentatricopeptide repeat-containing protein At4g02750"/>
    <property type="match status" value="1"/>
</dbReference>
<evidence type="ECO:0000256" key="2">
    <source>
        <dbReference type="PROSITE-ProRule" id="PRU00708"/>
    </source>
</evidence>
<dbReference type="Gene3D" id="1.25.40.10">
    <property type="entry name" value="Tetratricopeptide repeat domain"/>
    <property type="match status" value="5"/>
</dbReference>
<feature type="repeat" description="PPR" evidence="2">
    <location>
        <begin position="267"/>
        <end position="301"/>
    </location>
</feature>
<gene>
    <name evidence="4" type="ORF">OPV22_025623</name>
</gene>
<dbReference type="Pfam" id="PF01535">
    <property type="entry name" value="PPR"/>
    <property type="match status" value="6"/>
</dbReference>
<reference evidence="4 5" key="1">
    <citation type="submission" date="2022-12" db="EMBL/GenBank/DDBJ databases">
        <title>Chromosome-scale assembly of the Ensete ventricosum genome.</title>
        <authorList>
            <person name="Dussert Y."/>
            <person name="Stocks J."/>
            <person name="Wendawek A."/>
            <person name="Woldeyes F."/>
            <person name="Nichols R.A."/>
            <person name="Borrell J.S."/>
        </authorList>
    </citation>
    <scope>NUCLEOTIDE SEQUENCE [LARGE SCALE GENOMIC DNA]</scope>
    <source>
        <strain evidence="5">cv. Maze</strain>
        <tissue evidence="4">Seeds</tissue>
    </source>
</reference>
<feature type="repeat" description="PPR" evidence="2">
    <location>
        <begin position="99"/>
        <end position="134"/>
    </location>
</feature>
<dbReference type="InterPro" id="IPR002885">
    <property type="entry name" value="PPR_rpt"/>
</dbReference>
<dbReference type="FunFam" id="1.25.40.10:FF:000381">
    <property type="entry name" value="Pentatricopeptide repeat-containing protein"/>
    <property type="match status" value="1"/>
</dbReference>
<accession>A0AAV8QAC4</accession>
<keyword evidence="5" id="KW-1185">Reference proteome</keyword>
<dbReference type="PROSITE" id="PS51375">
    <property type="entry name" value="PPR"/>
    <property type="match status" value="4"/>
</dbReference>
<evidence type="ECO:0000256" key="1">
    <source>
        <dbReference type="ARBA" id="ARBA00022737"/>
    </source>
</evidence>